<dbReference type="InterPro" id="IPR035965">
    <property type="entry name" value="PAS-like_dom_sf"/>
</dbReference>
<dbReference type="Proteomes" id="UP000240638">
    <property type="component" value="Unassembled WGS sequence"/>
</dbReference>
<evidence type="ECO:0000256" key="6">
    <source>
        <dbReference type="ARBA" id="ARBA00022777"/>
    </source>
</evidence>
<evidence type="ECO:0000256" key="1">
    <source>
        <dbReference type="ARBA" id="ARBA00000085"/>
    </source>
</evidence>
<dbReference type="InterPro" id="IPR011712">
    <property type="entry name" value="Sig_transdc_His_kin_sub3_dim/P"/>
</dbReference>
<evidence type="ECO:0000256" key="3">
    <source>
        <dbReference type="ARBA" id="ARBA00022553"/>
    </source>
</evidence>
<evidence type="ECO:0000313" key="11">
    <source>
        <dbReference type="Proteomes" id="UP000240638"/>
    </source>
</evidence>
<evidence type="ECO:0000256" key="8">
    <source>
        <dbReference type="ARBA" id="ARBA00023012"/>
    </source>
</evidence>
<dbReference type="Gene3D" id="3.30.565.10">
    <property type="entry name" value="Histidine kinase-like ATPase, C-terminal domain"/>
    <property type="match status" value="1"/>
</dbReference>
<sequence length="378" mass="41031">MNSSALSGLRNVTWCDVIDAARKLSSAGRQPNGDFCTNVDARGIALAILSLDGCFVITNGSAALLFGYTNEEMIGRPLMTMAGSHAKRQILNGLSSCAKGESLSFRTSLYRNDGQPCAVVIRQQPIAVSTGDVSAILVAFEEPLRARPSTSAASSRDESRRRRHYTELMIAQERERRRIAFELHDGLSQALAFVKLTVEDALLGLHGGRFVETRERLDAALVRVREVICDVGQICCDLHPIVLDRLGLVAALASLCRRAEEQVERIRVRFDCRVREDDVPGTLKADIYRIAHEATSNALRLGSVCSIHVILDRVEEGIMLTVKDDGAGFGSVPVTADTGPDNGLGLLGMQQRVESAGGHFVIESDARCGTLVSALWAR</sequence>
<evidence type="ECO:0000313" key="10">
    <source>
        <dbReference type="EMBL" id="PTB17800.1"/>
    </source>
</evidence>
<feature type="domain" description="PAS" evidence="9">
    <location>
        <begin position="46"/>
        <end position="79"/>
    </location>
</feature>
<evidence type="ECO:0000256" key="2">
    <source>
        <dbReference type="ARBA" id="ARBA00012438"/>
    </source>
</evidence>
<dbReference type="GO" id="GO:0046983">
    <property type="term" value="F:protein dimerization activity"/>
    <property type="evidence" value="ECO:0007669"/>
    <property type="project" value="InterPro"/>
</dbReference>
<dbReference type="PROSITE" id="PS50112">
    <property type="entry name" value="PAS"/>
    <property type="match status" value="1"/>
</dbReference>
<dbReference type="GO" id="GO:0000155">
    <property type="term" value="F:phosphorelay sensor kinase activity"/>
    <property type="evidence" value="ECO:0007669"/>
    <property type="project" value="InterPro"/>
</dbReference>
<dbReference type="InterPro" id="IPR050482">
    <property type="entry name" value="Sensor_HK_TwoCompSys"/>
</dbReference>
<gene>
    <name evidence="10" type="ORF">C9I57_26665</name>
</gene>
<dbReference type="InterPro" id="IPR003594">
    <property type="entry name" value="HATPase_dom"/>
</dbReference>
<dbReference type="EMBL" id="PYUC01000016">
    <property type="protein sequence ID" value="PTB17800.1"/>
    <property type="molecule type" value="Genomic_DNA"/>
</dbReference>
<dbReference type="AlphaFoldDB" id="A0A2T3XMR7"/>
<name>A0A2T3XMR7_9BURK</name>
<dbReference type="Pfam" id="PF07730">
    <property type="entry name" value="HisKA_3"/>
    <property type="match status" value="1"/>
</dbReference>
<dbReference type="CDD" id="cd16917">
    <property type="entry name" value="HATPase_UhpB-NarQ-NarX-like"/>
    <property type="match status" value="1"/>
</dbReference>
<evidence type="ECO:0000259" key="9">
    <source>
        <dbReference type="PROSITE" id="PS50112"/>
    </source>
</evidence>
<dbReference type="Pfam" id="PF13426">
    <property type="entry name" value="PAS_9"/>
    <property type="match status" value="1"/>
</dbReference>
<evidence type="ECO:0000256" key="7">
    <source>
        <dbReference type="ARBA" id="ARBA00022840"/>
    </source>
</evidence>
<dbReference type="PANTHER" id="PTHR24421:SF10">
    <property type="entry name" value="NITRATE_NITRITE SENSOR PROTEIN NARQ"/>
    <property type="match status" value="1"/>
</dbReference>
<accession>A0A2T3XMR7</accession>
<dbReference type="NCBIfam" id="TIGR00229">
    <property type="entry name" value="sensory_box"/>
    <property type="match status" value="1"/>
</dbReference>
<dbReference type="EC" id="2.7.13.3" evidence="2"/>
<dbReference type="GO" id="GO:0005524">
    <property type="term" value="F:ATP binding"/>
    <property type="evidence" value="ECO:0007669"/>
    <property type="project" value="UniProtKB-KW"/>
</dbReference>
<dbReference type="PANTHER" id="PTHR24421">
    <property type="entry name" value="NITRATE/NITRITE SENSOR PROTEIN NARX-RELATED"/>
    <property type="match status" value="1"/>
</dbReference>
<comment type="caution">
    <text evidence="10">The sequence shown here is derived from an EMBL/GenBank/DDBJ whole genome shotgun (WGS) entry which is preliminary data.</text>
</comment>
<keyword evidence="7" id="KW-0067">ATP-binding</keyword>
<dbReference type="CDD" id="cd00130">
    <property type="entry name" value="PAS"/>
    <property type="match status" value="1"/>
</dbReference>
<protein>
    <recommendedName>
        <fullName evidence="2">histidine kinase</fullName>
        <ecNumber evidence="2">2.7.13.3</ecNumber>
    </recommendedName>
</protein>
<comment type="catalytic activity">
    <reaction evidence="1">
        <text>ATP + protein L-histidine = ADP + protein N-phospho-L-histidine.</text>
        <dbReference type="EC" id="2.7.13.3"/>
    </reaction>
</comment>
<dbReference type="RefSeq" id="WP_107153581.1">
    <property type="nucleotide sequence ID" value="NZ_PYUC01000016.1"/>
</dbReference>
<dbReference type="InterPro" id="IPR036890">
    <property type="entry name" value="HATPase_C_sf"/>
</dbReference>
<keyword evidence="4" id="KW-0808">Transferase</keyword>
<dbReference type="GO" id="GO:0016020">
    <property type="term" value="C:membrane"/>
    <property type="evidence" value="ECO:0007669"/>
    <property type="project" value="InterPro"/>
</dbReference>
<evidence type="ECO:0000256" key="5">
    <source>
        <dbReference type="ARBA" id="ARBA00022741"/>
    </source>
</evidence>
<dbReference type="InterPro" id="IPR000014">
    <property type="entry name" value="PAS"/>
</dbReference>
<keyword evidence="8" id="KW-0902">Two-component regulatory system</keyword>
<reference evidence="10 11" key="1">
    <citation type="submission" date="2018-03" db="EMBL/GenBank/DDBJ databases">
        <title>Whole genome analyses suggest that Burkholderia sensu lato contains two further novel genera in the rhizoxinica-symbiotica group Mycetohabitans gen. nov., and Trinickia gen. nov.: implications for the evolution of diazotrophy and nodulation in the Burkholderiaceae.</title>
        <authorList>
            <person name="Estrada De Los Santos P."/>
            <person name="Palmer M."/>
            <person name="Chavez-Ramirez B."/>
            <person name="Steenkamp E.T."/>
            <person name="Hirsch A.M."/>
            <person name="Manyaka P."/>
            <person name="Maluk M."/>
            <person name="Lafos M."/>
            <person name="Crook M."/>
            <person name="Gross E."/>
            <person name="Simon M.F."/>
            <person name="Bueno Dos Reis Junior F."/>
            <person name="Poole P.S."/>
            <person name="Venter S.N."/>
            <person name="James E.K."/>
        </authorList>
    </citation>
    <scope>NUCLEOTIDE SEQUENCE [LARGE SCALE GENOMIC DNA]</scope>
    <source>
        <strain evidence="10 11">JPY-366</strain>
    </source>
</reference>
<dbReference type="SUPFAM" id="SSF55874">
    <property type="entry name" value="ATPase domain of HSP90 chaperone/DNA topoisomerase II/histidine kinase"/>
    <property type="match status" value="1"/>
</dbReference>
<dbReference type="SUPFAM" id="SSF55785">
    <property type="entry name" value="PYP-like sensor domain (PAS domain)"/>
    <property type="match status" value="1"/>
</dbReference>
<dbReference type="Gene3D" id="1.20.5.1930">
    <property type="match status" value="1"/>
</dbReference>
<dbReference type="Pfam" id="PF02518">
    <property type="entry name" value="HATPase_c"/>
    <property type="match status" value="1"/>
</dbReference>
<evidence type="ECO:0000256" key="4">
    <source>
        <dbReference type="ARBA" id="ARBA00022679"/>
    </source>
</evidence>
<keyword evidence="5" id="KW-0547">Nucleotide-binding</keyword>
<proteinExistence type="predicted"/>
<organism evidence="10 11">
    <name type="scientific">Trinickia symbiotica</name>
    <dbReference type="NCBI Taxonomy" id="863227"/>
    <lineage>
        <taxon>Bacteria</taxon>
        <taxon>Pseudomonadati</taxon>
        <taxon>Pseudomonadota</taxon>
        <taxon>Betaproteobacteria</taxon>
        <taxon>Burkholderiales</taxon>
        <taxon>Burkholderiaceae</taxon>
        <taxon>Trinickia</taxon>
    </lineage>
</organism>
<keyword evidence="6" id="KW-0418">Kinase</keyword>
<dbReference type="Gene3D" id="3.30.450.20">
    <property type="entry name" value="PAS domain"/>
    <property type="match status" value="1"/>
</dbReference>
<keyword evidence="3" id="KW-0597">Phosphoprotein</keyword>